<gene>
    <name evidence="11" type="ORF">FE785_02465</name>
</gene>
<accession>A0A4P9K3X2</accession>
<organism evidence="11 12">
    <name type="scientific">Thiomicrorhabdus sediminis</name>
    <dbReference type="NCBI Taxonomy" id="2580412"/>
    <lineage>
        <taxon>Bacteria</taxon>
        <taxon>Pseudomonadati</taxon>
        <taxon>Pseudomonadota</taxon>
        <taxon>Gammaproteobacteria</taxon>
        <taxon>Thiotrichales</taxon>
        <taxon>Piscirickettsiaceae</taxon>
        <taxon>Thiomicrorhabdus</taxon>
    </lineage>
</organism>
<dbReference type="PANTHER" id="PTHR11705">
    <property type="entry name" value="PROTEASE FAMILY M14 CARBOXYPEPTIDASE A,B"/>
    <property type="match status" value="1"/>
</dbReference>
<evidence type="ECO:0000259" key="10">
    <source>
        <dbReference type="PROSITE" id="PS52035"/>
    </source>
</evidence>
<keyword evidence="3" id="KW-0645">Protease</keyword>
<feature type="region of interest" description="Disordered" evidence="8">
    <location>
        <begin position="304"/>
        <end position="331"/>
    </location>
</feature>
<feature type="domain" description="Peptidase M14" evidence="10">
    <location>
        <begin position="28"/>
        <end position="286"/>
    </location>
</feature>
<keyword evidence="4" id="KW-0378">Hydrolase</keyword>
<comment type="cofactor">
    <cofactor evidence="1">
        <name>Zn(2+)</name>
        <dbReference type="ChEBI" id="CHEBI:29105"/>
    </cofactor>
</comment>
<evidence type="ECO:0000256" key="2">
    <source>
        <dbReference type="ARBA" id="ARBA00005988"/>
    </source>
</evidence>
<feature type="signal peptide" evidence="9">
    <location>
        <begin position="1"/>
        <end position="21"/>
    </location>
</feature>
<evidence type="ECO:0000256" key="4">
    <source>
        <dbReference type="ARBA" id="ARBA00022801"/>
    </source>
</evidence>
<evidence type="ECO:0000256" key="1">
    <source>
        <dbReference type="ARBA" id="ARBA00001947"/>
    </source>
</evidence>
<dbReference type="InterPro" id="IPR000834">
    <property type="entry name" value="Peptidase_M14"/>
</dbReference>
<keyword evidence="9" id="KW-0732">Signal</keyword>
<evidence type="ECO:0000256" key="9">
    <source>
        <dbReference type="SAM" id="SignalP"/>
    </source>
</evidence>
<evidence type="ECO:0000313" key="11">
    <source>
        <dbReference type="EMBL" id="QCU89578.1"/>
    </source>
</evidence>
<dbReference type="RefSeq" id="WP_138564075.1">
    <property type="nucleotide sequence ID" value="NZ_CP040602.1"/>
</dbReference>
<evidence type="ECO:0000256" key="8">
    <source>
        <dbReference type="SAM" id="MobiDB-lite"/>
    </source>
</evidence>
<feature type="chain" id="PRO_5020969346" evidence="9">
    <location>
        <begin position="22"/>
        <end position="331"/>
    </location>
</feature>
<dbReference type="AlphaFoldDB" id="A0A4P9K3X2"/>
<dbReference type="GO" id="GO:0008270">
    <property type="term" value="F:zinc ion binding"/>
    <property type="evidence" value="ECO:0007669"/>
    <property type="project" value="InterPro"/>
</dbReference>
<keyword evidence="5" id="KW-0862">Zinc</keyword>
<dbReference type="PANTHER" id="PTHR11705:SF143">
    <property type="entry name" value="SLL0236 PROTEIN"/>
    <property type="match status" value="1"/>
</dbReference>
<protein>
    <submittedName>
        <fullName evidence="11">Murein peptide amidase A</fullName>
    </submittedName>
</protein>
<evidence type="ECO:0000313" key="12">
    <source>
        <dbReference type="Proteomes" id="UP000304864"/>
    </source>
</evidence>
<dbReference type="Gene3D" id="3.40.630.10">
    <property type="entry name" value="Zn peptidases"/>
    <property type="match status" value="1"/>
</dbReference>
<evidence type="ECO:0000256" key="7">
    <source>
        <dbReference type="PROSITE-ProRule" id="PRU01379"/>
    </source>
</evidence>
<sequence length="331" mass="37577">MLNQKSWILVAGLIFSASSFASTPSDTNSQNIESFCKEWSHTLRTVKYDGCLELNMQAGPIASIEKRAIPIKRFTPAEQHSNKPTGNILFISGIHGDEYTAISLTYLWMMNMQANQNETRQNWMFFPLANPDGLFQGPATRVNANGVDINRNFPSPDWDELALKSWQRYKNKRRYPGESANSEPETQLLVNTIKEFKPDAIISIHAPYGLLDYDGPDHAIPNKIGALHHRELGTYPGSLGRYAGEYLNIPVLTLELRSAGSMPSQQEIFKMWRDVELWTEQKIQGKKIADSYKSKMRIIEQSLKHSEQHPHQHHEKPNQAATAPVESMKLN</sequence>
<feature type="active site" description="Proton donor/acceptor" evidence="7">
    <location>
        <position position="255"/>
    </location>
</feature>
<dbReference type="GO" id="GO:0005615">
    <property type="term" value="C:extracellular space"/>
    <property type="evidence" value="ECO:0007669"/>
    <property type="project" value="TreeGrafter"/>
</dbReference>
<name>A0A4P9K3X2_9GAMM</name>
<comment type="similarity">
    <text evidence="2 7">Belongs to the peptidase M14 family.</text>
</comment>
<dbReference type="Proteomes" id="UP000304864">
    <property type="component" value="Chromosome"/>
</dbReference>
<keyword evidence="12" id="KW-1185">Reference proteome</keyword>
<dbReference type="GO" id="GO:0006508">
    <property type="term" value="P:proteolysis"/>
    <property type="evidence" value="ECO:0007669"/>
    <property type="project" value="UniProtKB-KW"/>
</dbReference>
<keyword evidence="6" id="KW-0482">Metalloprotease</keyword>
<proteinExistence type="inferred from homology"/>
<evidence type="ECO:0000256" key="3">
    <source>
        <dbReference type="ARBA" id="ARBA00022670"/>
    </source>
</evidence>
<dbReference type="SMART" id="SM00631">
    <property type="entry name" value="Zn_pept"/>
    <property type="match status" value="1"/>
</dbReference>
<evidence type="ECO:0000256" key="5">
    <source>
        <dbReference type="ARBA" id="ARBA00022833"/>
    </source>
</evidence>
<dbReference type="SUPFAM" id="SSF53187">
    <property type="entry name" value="Zn-dependent exopeptidases"/>
    <property type="match status" value="1"/>
</dbReference>
<dbReference type="Pfam" id="PF00246">
    <property type="entry name" value="Peptidase_M14"/>
    <property type="match status" value="1"/>
</dbReference>
<evidence type="ECO:0000256" key="6">
    <source>
        <dbReference type="ARBA" id="ARBA00023049"/>
    </source>
</evidence>
<dbReference type="OrthoDB" id="9779324at2"/>
<dbReference type="EMBL" id="CP040602">
    <property type="protein sequence ID" value="QCU89578.1"/>
    <property type="molecule type" value="Genomic_DNA"/>
</dbReference>
<reference evidence="11 12" key="1">
    <citation type="submission" date="2019-05" db="EMBL/GenBank/DDBJ databases">
        <title>Thiomicrorhabdus sediminis sp. nov, a novel sulfur-oxidizing bacterium isolated from coastal sediment.</title>
        <authorList>
            <person name="Liu X."/>
        </authorList>
    </citation>
    <scope>NUCLEOTIDE SEQUENCE [LARGE SCALE GENOMIC DNA]</scope>
    <source>
        <strain evidence="11 12">G1</strain>
    </source>
</reference>
<dbReference type="PROSITE" id="PS52035">
    <property type="entry name" value="PEPTIDASE_M14"/>
    <property type="match status" value="1"/>
</dbReference>
<dbReference type="KEGG" id="thig:FE785_02465"/>
<dbReference type="GO" id="GO:0004181">
    <property type="term" value="F:metallocarboxypeptidase activity"/>
    <property type="evidence" value="ECO:0007669"/>
    <property type="project" value="InterPro"/>
</dbReference>